<evidence type="ECO:0000256" key="2">
    <source>
        <dbReference type="ARBA" id="ARBA00009539"/>
    </source>
</evidence>
<evidence type="ECO:0000313" key="8">
    <source>
        <dbReference type="EMBL" id="CCV64457.1"/>
    </source>
</evidence>
<keyword evidence="9" id="KW-1185">Reference proteome</keyword>
<dbReference type="EMBL" id="FO681347">
    <property type="protein sequence ID" value="CCV64457.1"/>
    <property type="molecule type" value="Genomic_DNA"/>
</dbReference>
<dbReference type="AlphaFoldDB" id="U4KL33"/>
<keyword evidence="6 8" id="KW-0560">Oxidoreductase</keyword>
<dbReference type="PROSITE" id="PS51330">
    <property type="entry name" value="DHFR_2"/>
    <property type="match status" value="1"/>
</dbReference>
<dbReference type="GO" id="GO:0046654">
    <property type="term" value="P:tetrahydrofolate biosynthetic process"/>
    <property type="evidence" value="ECO:0007669"/>
    <property type="project" value="UniProtKB-UniPathway"/>
</dbReference>
<accession>U4KL33</accession>
<gene>
    <name evidence="8" type="primary">folA</name>
    <name evidence="8" type="ORF">BN85408800</name>
</gene>
<dbReference type="SUPFAM" id="SSF53597">
    <property type="entry name" value="Dihydrofolate reductase-like"/>
    <property type="match status" value="1"/>
</dbReference>
<reference evidence="8 9" key="1">
    <citation type="journal article" date="2013" name="J. Mol. Microbiol. Biotechnol.">
        <title>Analysis of the Complete Genomes of Acholeplasma brassicae , A. palmae and A. laidlawii and Their Comparison to the Obligate Parasites from ' Candidatus Phytoplasma'.</title>
        <authorList>
            <person name="Kube M."/>
            <person name="Siewert C."/>
            <person name="Migdoll A.M."/>
            <person name="Duduk B."/>
            <person name="Holz S."/>
            <person name="Rabus R."/>
            <person name="Seemuller E."/>
            <person name="Mitrovic J."/>
            <person name="Muller I."/>
            <person name="Buttner C."/>
            <person name="Reinhardt R."/>
        </authorList>
    </citation>
    <scope>NUCLEOTIDE SEQUENCE [LARGE SCALE GENOMIC DNA]</scope>
    <source>
        <strain evidence="8 9">J233</strain>
    </source>
</reference>
<dbReference type="GO" id="GO:0050661">
    <property type="term" value="F:NADP binding"/>
    <property type="evidence" value="ECO:0007669"/>
    <property type="project" value="InterPro"/>
</dbReference>
<dbReference type="KEGG" id="apal:BN85408800"/>
<evidence type="ECO:0000256" key="5">
    <source>
        <dbReference type="ARBA" id="ARBA00022857"/>
    </source>
</evidence>
<dbReference type="Pfam" id="PF00186">
    <property type="entry name" value="DHFR_1"/>
    <property type="match status" value="1"/>
</dbReference>
<dbReference type="STRING" id="1318466.BN85408800"/>
<protein>
    <recommendedName>
        <fullName evidence="3">dihydrofolate reductase</fullName>
        <ecNumber evidence="3">1.5.1.3</ecNumber>
    </recommendedName>
</protein>
<evidence type="ECO:0000256" key="1">
    <source>
        <dbReference type="ARBA" id="ARBA00004903"/>
    </source>
</evidence>
<keyword evidence="5" id="KW-0521">NADP</keyword>
<evidence type="ECO:0000259" key="7">
    <source>
        <dbReference type="PROSITE" id="PS51330"/>
    </source>
</evidence>
<keyword evidence="4" id="KW-0554">One-carbon metabolism</keyword>
<dbReference type="PANTHER" id="PTHR48069:SF3">
    <property type="entry name" value="DIHYDROFOLATE REDUCTASE"/>
    <property type="match status" value="1"/>
</dbReference>
<evidence type="ECO:0000256" key="4">
    <source>
        <dbReference type="ARBA" id="ARBA00022563"/>
    </source>
</evidence>
<comment type="pathway">
    <text evidence="1">Cofactor biosynthesis; tetrahydrofolate biosynthesis; 5,6,7,8-tetrahydrofolate from 7,8-dihydrofolate: step 1/1.</text>
</comment>
<dbReference type="GO" id="GO:0046655">
    <property type="term" value="P:folic acid metabolic process"/>
    <property type="evidence" value="ECO:0007669"/>
    <property type="project" value="TreeGrafter"/>
</dbReference>
<dbReference type="HOGENOM" id="CLU_043966_5_2_14"/>
<dbReference type="InterPro" id="IPR024072">
    <property type="entry name" value="DHFR-like_dom_sf"/>
</dbReference>
<sequence length="157" mass="18743">MIILIWAMDTNFLIGKDNKLPWRYKEDLKYFKATVENKTVLMGDMTYLSLKGYYKDKPLPYGKIYVASKNNDFKDSNVTIIDNLEYFLKNTKEDIYVIGGRTIYQVALPYADRLYITHILKRHEGNIYFPKFDLNQYKVIQKRYSAELIFSIYEKKD</sequence>
<dbReference type="GO" id="GO:0004146">
    <property type="term" value="F:dihydrofolate reductase activity"/>
    <property type="evidence" value="ECO:0007669"/>
    <property type="project" value="UniProtKB-EC"/>
</dbReference>
<dbReference type="UniPathway" id="UPA00077">
    <property type="reaction ID" value="UER00158"/>
</dbReference>
<evidence type="ECO:0000313" key="9">
    <source>
        <dbReference type="Proteomes" id="UP000032740"/>
    </source>
</evidence>
<dbReference type="InterPro" id="IPR012259">
    <property type="entry name" value="DHFR"/>
</dbReference>
<evidence type="ECO:0000256" key="6">
    <source>
        <dbReference type="ARBA" id="ARBA00023002"/>
    </source>
</evidence>
<dbReference type="InterPro" id="IPR001796">
    <property type="entry name" value="DHFR_dom"/>
</dbReference>
<dbReference type="GO" id="GO:0006730">
    <property type="term" value="P:one-carbon metabolic process"/>
    <property type="evidence" value="ECO:0007669"/>
    <property type="project" value="UniProtKB-KW"/>
</dbReference>
<dbReference type="PRINTS" id="PR00070">
    <property type="entry name" value="DHFR"/>
</dbReference>
<comment type="similarity">
    <text evidence="2">Belongs to the dihydrofolate reductase family.</text>
</comment>
<proteinExistence type="inferred from homology"/>
<dbReference type="Gene3D" id="3.40.430.10">
    <property type="entry name" value="Dihydrofolate Reductase, subunit A"/>
    <property type="match status" value="1"/>
</dbReference>
<dbReference type="EC" id="1.5.1.3" evidence="3"/>
<dbReference type="CDD" id="cd00209">
    <property type="entry name" value="DHFR"/>
    <property type="match status" value="1"/>
</dbReference>
<organism evidence="8 9">
    <name type="scientific">Alteracholeplasma palmae (strain ATCC 49389 / J233)</name>
    <name type="common">Acholeplasma palmae</name>
    <dbReference type="NCBI Taxonomy" id="1318466"/>
    <lineage>
        <taxon>Bacteria</taxon>
        <taxon>Bacillati</taxon>
        <taxon>Mycoplasmatota</taxon>
        <taxon>Mollicutes</taxon>
        <taxon>Acholeplasmatales</taxon>
        <taxon>Acholeplasmataceae</taxon>
        <taxon>Acholeplasma</taxon>
    </lineage>
</organism>
<dbReference type="Proteomes" id="UP000032740">
    <property type="component" value="Chromosome"/>
</dbReference>
<evidence type="ECO:0000256" key="3">
    <source>
        <dbReference type="ARBA" id="ARBA00012856"/>
    </source>
</evidence>
<dbReference type="RefSeq" id="WP_026659834.1">
    <property type="nucleotide sequence ID" value="NC_022538.1"/>
</dbReference>
<dbReference type="PANTHER" id="PTHR48069">
    <property type="entry name" value="DIHYDROFOLATE REDUCTASE"/>
    <property type="match status" value="1"/>
</dbReference>
<dbReference type="GO" id="GO:0005829">
    <property type="term" value="C:cytosol"/>
    <property type="evidence" value="ECO:0007669"/>
    <property type="project" value="TreeGrafter"/>
</dbReference>
<feature type="domain" description="DHFR" evidence="7">
    <location>
        <begin position="1"/>
        <end position="157"/>
    </location>
</feature>
<dbReference type="GO" id="GO:0046452">
    <property type="term" value="P:dihydrofolate metabolic process"/>
    <property type="evidence" value="ECO:0007669"/>
    <property type="project" value="TreeGrafter"/>
</dbReference>
<name>U4KL33_ALTPJ</name>
<dbReference type="OrthoDB" id="9804315at2"/>